<gene>
    <name evidence="2" type="ORF">Pmar_PMAR027655</name>
</gene>
<organism evidence="3">
    <name type="scientific">Perkinsus marinus (strain ATCC 50983 / TXsc)</name>
    <dbReference type="NCBI Taxonomy" id="423536"/>
    <lineage>
        <taxon>Eukaryota</taxon>
        <taxon>Sar</taxon>
        <taxon>Alveolata</taxon>
        <taxon>Perkinsozoa</taxon>
        <taxon>Perkinsea</taxon>
        <taxon>Perkinsida</taxon>
        <taxon>Perkinsidae</taxon>
        <taxon>Perkinsus</taxon>
    </lineage>
</organism>
<feature type="compositionally biased region" description="Basic and acidic residues" evidence="1">
    <location>
        <begin position="39"/>
        <end position="54"/>
    </location>
</feature>
<protein>
    <submittedName>
        <fullName evidence="2">Uncharacterized protein</fullName>
    </submittedName>
</protein>
<dbReference type="AlphaFoldDB" id="C5KCC5"/>
<accession>C5KCC5</accession>
<evidence type="ECO:0000256" key="1">
    <source>
        <dbReference type="SAM" id="MobiDB-lite"/>
    </source>
</evidence>
<dbReference type="Proteomes" id="UP000007800">
    <property type="component" value="Unassembled WGS sequence"/>
</dbReference>
<dbReference type="RefSeq" id="XP_002786142.1">
    <property type="nucleotide sequence ID" value="XM_002786096.1"/>
</dbReference>
<keyword evidence="3" id="KW-1185">Reference proteome</keyword>
<sequence>MAALQRHPTDVEVEQANEIEKDRLLADIATLAARGEFGKKEAKREDVAQGRLEDCQDEALSSR</sequence>
<reference evidence="2 3" key="1">
    <citation type="submission" date="2008-07" db="EMBL/GenBank/DDBJ databases">
        <authorList>
            <person name="El-Sayed N."/>
            <person name="Caler E."/>
            <person name="Inman J."/>
            <person name="Amedeo P."/>
            <person name="Hass B."/>
            <person name="Wortman J."/>
        </authorList>
    </citation>
    <scope>NUCLEOTIDE SEQUENCE [LARGE SCALE GENOMIC DNA]</scope>
    <source>
        <strain evidence="3">ATCC 50983 / TXsc</strain>
    </source>
</reference>
<dbReference type="EMBL" id="GG671975">
    <property type="protein sequence ID" value="EER17938.1"/>
    <property type="molecule type" value="Genomic_DNA"/>
</dbReference>
<feature type="region of interest" description="Disordered" evidence="1">
    <location>
        <begin position="39"/>
        <end position="63"/>
    </location>
</feature>
<dbReference type="GeneID" id="9063199"/>
<dbReference type="InParanoid" id="C5KCC5"/>
<evidence type="ECO:0000313" key="2">
    <source>
        <dbReference type="EMBL" id="EER17938.1"/>
    </source>
</evidence>
<evidence type="ECO:0000313" key="3">
    <source>
        <dbReference type="Proteomes" id="UP000007800"/>
    </source>
</evidence>
<name>C5KCC5_PERM5</name>
<proteinExistence type="predicted"/>